<protein>
    <submittedName>
        <fullName evidence="1">Uncharacterized protein</fullName>
    </submittedName>
</protein>
<dbReference type="Proteomes" id="UP000479000">
    <property type="component" value="Unassembled WGS sequence"/>
</dbReference>
<evidence type="ECO:0000313" key="2">
    <source>
        <dbReference type="Proteomes" id="UP000479000"/>
    </source>
</evidence>
<accession>A0A6H5FWX5</accession>
<proteinExistence type="predicted"/>
<sequence>MQVPKVFSFAIVTVADRVICDRVIACPLVTGVASSVELLLDRLRDRHLPLHSRSIFYHPRKTSGARAPRSRACGTRRWNSPTSIFIHKLVEPLGRANSSHDYGEQVDLNSDLPRTDGYNTSICFGGLKVYFLM</sequence>
<name>A0A6H5FWX5_9HEMI</name>
<organism evidence="1 2">
    <name type="scientific">Nesidiocoris tenuis</name>
    <dbReference type="NCBI Taxonomy" id="355587"/>
    <lineage>
        <taxon>Eukaryota</taxon>
        <taxon>Metazoa</taxon>
        <taxon>Ecdysozoa</taxon>
        <taxon>Arthropoda</taxon>
        <taxon>Hexapoda</taxon>
        <taxon>Insecta</taxon>
        <taxon>Pterygota</taxon>
        <taxon>Neoptera</taxon>
        <taxon>Paraneoptera</taxon>
        <taxon>Hemiptera</taxon>
        <taxon>Heteroptera</taxon>
        <taxon>Panheteroptera</taxon>
        <taxon>Cimicomorpha</taxon>
        <taxon>Miridae</taxon>
        <taxon>Dicyphina</taxon>
        <taxon>Nesidiocoris</taxon>
    </lineage>
</organism>
<gene>
    <name evidence="1" type="ORF">NTEN_LOCUS1215</name>
</gene>
<reference evidence="1 2" key="1">
    <citation type="submission" date="2020-02" db="EMBL/GenBank/DDBJ databases">
        <authorList>
            <person name="Ferguson B K."/>
        </authorList>
    </citation>
    <scope>NUCLEOTIDE SEQUENCE [LARGE SCALE GENOMIC DNA]</scope>
</reference>
<dbReference type="AlphaFoldDB" id="A0A6H5FWX5"/>
<keyword evidence="2" id="KW-1185">Reference proteome</keyword>
<evidence type="ECO:0000313" key="1">
    <source>
        <dbReference type="EMBL" id="CAA9994399.1"/>
    </source>
</evidence>
<dbReference type="EMBL" id="CADCXU010001972">
    <property type="protein sequence ID" value="CAA9994399.1"/>
    <property type="molecule type" value="Genomic_DNA"/>
</dbReference>